<keyword evidence="13" id="KW-0969">Cilium</keyword>
<comment type="similarity">
    <text evidence="3">In the N-terminal section; belongs to the FlgJ family.</text>
</comment>
<keyword evidence="9" id="KW-0326">Glycosidase</keyword>
<evidence type="ECO:0000256" key="9">
    <source>
        <dbReference type="ARBA" id="ARBA00023295"/>
    </source>
</evidence>
<proteinExistence type="inferred from homology"/>
<evidence type="ECO:0000256" key="7">
    <source>
        <dbReference type="ARBA" id="ARBA00022795"/>
    </source>
</evidence>
<gene>
    <name evidence="13" type="primary">flgJ</name>
    <name evidence="13" type="ORF">ABUE30_08305</name>
</gene>
<evidence type="ECO:0000313" key="14">
    <source>
        <dbReference type="Proteomes" id="UP001629953"/>
    </source>
</evidence>
<dbReference type="InterPro" id="IPR002901">
    <property type="entry name" value="MGlyc_endo_b_GlcNAc-like_dom"/>
</dbReference>
<keyword evidence="6" id="KW-0574">Periplasm</keyword>
<comment type="caution">
    <text evidence="13">The sequence shown here is derived from an EMBL/GenBank/DDBJ whole genome shotgun (WGS) entry which is preliminary data.</text>
</comment>
<evidence type="ECO:0000256" key="10">
    <source>
        <dbReference type="ARBA" id="ARBA00023316"/>
    </source>
</evidence>
<comment type="subcellular location">
    <subcellularLocation>
        <location evidence="2">Periplasm</location>
    </subcellularLocation>
</comment>
<evidence type="ECO:0000256" key="11">
    <source>
        <dbReference type="ARBA" id="ARBA00030835"/>
    </source>
</evidence>
<dbReference type="Pfam" id="PF01832">
    <property type="entry name" value="Glucosaminidase"/>
    <property type="match status" value="1"/>
</dbReference>
<keyword evidence="7" id="KW-1005">Bacterial flagellum biogenesis</keyword>
<dbReference type="NCBIfam" id="TIGR02541">
    <property type="entry name" value="flagell_FlgJ"/>
    <property type="match status" value="1"/>
</dbReference>
<protein>
    <recommendedName>
        <fullName evidence="5">Peptidoglycan hydrolase FlgJ</fullName>
    </recommendedName>
    <alternativeName>
        <fullName evidence="11">Muramidase FlgJ</fullName>
    </alternativeName>
</protein>
<comment type="function">
    <text evidence="1">Flagellum-specific muramidase which hydrolyzes the peptidoglycan layer to assemble the rod structure in the periplasmic space.</text>
</comment>
<keyword evidence="13" id="KW-0966">Cell projection</keyword>
<dbReference type="InterPro" id="IPR013377">
    <property type="entry name" value="FlgJ"/>
</dbReference>
<name>A0ABW9G767_9GAMM</name>
<comment type="similarity">
    <text evidence="4">In the C-terminal section; belongs to the glycosyl hydrolase 73 family.</text>
</comment>
<keyword evidence="13" id="KW-0282">Flagellum</keyword>
<dbReference type="Proteomes" id="UP001629953">
    <property type="component" value="Unassembled WGS sequence"/>
</dbReference>
<evidence type="ECO:0000256" key="2">
    <source>
        <dbReference type="ARBA" id="ARBA00004418"/>
    </source>
</evidence>
<keyword evidence="14" id="KW-1185">Reference proteome</keyword>
<accession>A0ABW9G767</accession>
<evidence type="ECO:0000256" key="6">
    <source>
        <dbReference type="ARBA" id="ARBA00022764"/>
    </source>
</evidence>
<evidence type="ECO:0000256" key="5">
    <source>
        <dbReference type="ARBA" id="ARBA00013433"/>
    </source>
</evidence>
<keyword evidence="8 13" id="KW-0378">Hydrolase</keyword>
<sequence length="346" mass="38573">MELQNPLLMQNAISQQQSYNDLNQLDTLRREAKTHPHKALEAVAHQFEALFMQRLLEEMRKSNSQFSSSDSINNNRYVKNYQQMYDKQLSLDLSQNGSLGLAQLIVQQLDPDSAHIVPANQLRAAGSIEDKIKMGHMVQLNKLADKSVPAEVGKKVAHKPIMSMQARRFYGENPVQQPATKVQAATERQQFASEHEFVQSVLPLARQIAGPAGISPLAVVAQAALETGWGKRVMTSEKGSSSHNLFGIKAGKSWQGSKVRVNTLEFQHGVAEPKRANFRAYSSFADSVKDYVSLLQKPRYQQALAHGDNPAQFAEQLQQAGYATDPNYAVKMKKILDSEVLAQYQP</sequence>
<evidence type="ECO:0000313" key="13">
    <source>
        <dbReference type="EMBL" id="MFM2485065.1"/>
    </source>
</evidence>
<reference evidence="13 14" key="1">
    <citation type="journal article" date="2013" name="Int. J. Syst. Evol. Microbiol.">
        <title>Celerinatantimonas yamalensis sp. nov., a cold-adapted diazotrophic bacterium from a cold permafrost brine.</title>
        <authorList>
            <person name="Shcherbakova V."/>
            <person name="Chuvilskaya N."/>
            <person name="Rivkina E."/>
            <person name="Demidov N."/>
            <person name="Uchaeva V."/>
            <person name="Suetin S."/>
            <person name="Suzina N."/>
            <person name="Gilichinsky D."/>
        </authorList>
    </citation>
    <scope>NUCLEOTIDE SEQUENCE [LARGE SCALE GENOMIC DNA]</scope>
    <source>
        <strain evidence="13 14">C7</strain>
    </source>
</reference>
<dbReference type="Gene3D" id="1.10.530.10">
    <property type="match status" value="1"/>
</dbReference>
<dbReference type="SMART" id="SM00047">
    <property type="entry name" value="LYZ2"/>
    <property type="match status" value="1"/>
</dbReference>
<feature type="domain" description="Mannosyl-glycoprotein endo-beta-N-acetylglucosamidase-like" evidence="12">
    <location>
        <begin position="181"/>
        <end position="345"/>
    </location>
</feature>
<dbReference type="GO" id="GO:0016787">
    <property type="term" value="F:hydrolase activity"/>
    <property type="evidence" value="ECO:0007669"/>
    <property type="project" value="UniProtKB-KW"/>
</dbReference>
<dbReference type="RefSeq" id="WP_408623279.1">
    <property type="nucleotide sequence ID" value="NZ_JBEQCT010000003.1"/>
</dbReference>
<dbReference type="InterPro" id="IPR019301">
    <property type="entry name" value="Flagellar_prot_FlgJ_N"/>
</dbReference>
<dbReference type="PANTHER" id="PTHR33308">
    <property type="entry name" value="PEPTIDOGLYCAN HYDROLASE FLGJ"/>
    <property type="match status" value="1"/>
</dbReference>
<evidence type="ECO:0000256" key="1">
    <source>
        <dbReference type="ARBA" id="ARBA00002954"/>
    </source>
</evidence>
<dbReference type="InterPro" id="IPR051056">
    <property type="entry name" value="Glycosyl_Hydrolase_73"/>
</dbReference>
<evidence type="ECO:0000256" key="3">
    <source>
        <dbReference type="ARBA" id="ARBA00006880"/>
    </source>
</evidence>
<organism evidence="13 14">
    <name type="scientific">Celerinatantimonas yamalensis</name>
    <dbReference type="NCBI Taxonomy" id="559956"/>
    <lineage>
        <taxon>Bacteria</taxon>
        <taxon>Pseudomonadati</taxon>
        <taxon>Pseudomonadota</taxon>
        <taxon>Gammaproteobacteria</taxon>
        <taxon>Celerinatantimonadaceae</taxon>
        <taxon>Celerinatantimonas</taxon>
    </lineage>
</organism>
<evidence type="ECO:0000256" key="8">
    <source>
        <dbReference type="ARBA" id="ARBA00022801"/>
    </source>
</evidence>
<dbReference type="Pfam" id="PF10135">
    <property type="entry name" value="Rod-binding"/>
    <property type="match status" value="1"/>
</dbReference>
<evidence type="ECO:0000259" key="12">
    <source>
        <dbReference type="SMART" id="SM00047"/>
    </source>
</evidence>
<keyword evidence="10" id="KW-0961">Cell wall biogenesis/degradation</keyword>
<evidence type="ECO:0000256" key="4">
    <source>
        <dbReference type="ARBA" id="ARBA00007974"/>
    </source>
</evidence>
<dbReference type="Gene3D" id="2.10.70.40">
    <property type="entry name" value="peptidoglycan hydrolase"/>
    <property type="match status" value="1"/>
</dbReference>
<dbReference type="EMBL" id="JBEQCT010000003">
    <property type="protein sequence ID" value="MFM2485065.1"/>
    <property type="molecule type" value="Genomic_DNA"/>
</dbReference>
<dbReference type="PANTHER" id="PTHR33308:SF9">
    <property type="entry name" value="PEPTIDOGLYCAN HYDROLASE FLGJ"/>
    <property type="match status" value="1"/>
</dbReference>